<dbReference type="Gene3D" id="3.40.50.410">
    <property type="entry name" value="von Willebrand factor, type A domain"/>
    <property type="match status" value="1"/>
</dbReference>
<dbReference type="InterPro" id="IPR027417">
    <property type="entry name" value="P-loop_NTPase"/>
</dbReference>
<feature type="domain" description="VWFA" evidence="2">
    <location>
        <begin position="420"/>
        <end position="573"/>
    </location>
</feature>
<dbReference type="SMART" id="SM00327">
    <property type="entry name" value="VWA"/>
    <property type="match status" value="1"/>
</dbReference>
<dbReference type="PANTHER" id="PTHR43473">
    <property type="entry name" value="MAGNESIUM-CHELATASE SUBUNIT CHLD, CHLOROPLASTIC"/>
    <property type="match status" value="1"/>
</dbReference>
<dbReference type="EMBL" id="JBHRTI010000004">
    <property type="protein sequence ID" value="MFC3147980.1"/>
    <property type="molecule type" value="Genomic_DNA"/>
</dbReference>
<sequence>MQAANPSDTQPMDGELSAWALACLAAQVFALDPAGCGVLVLRAQAGPARERWLAVLQNLLPAGQRMRRLPLHATQDRLLGGLDLAATLQQGRPVVQRGVLAEVDGGVLLVPMAERMPRAMVSSLVGVLDAGELVTETEGVSMRAPCRLGVVLLDESQGDGDLLAAALLERASLVIDLSTVSMTDLHGEESYGMDAAEIERIRPRIGFVQVGESEAEAVCAIAAALGLQSLRAPLQVLRVARLLAALIGERAVDAAVLKQAVQLSLLLRATRVPQLPPSDDERQDEPPPEPPPTQNNAEDPPPAADAPEQEVSELPDQVLEAAVADLPADLLARLKLNELRLRQRGSAGRAGALQRVAQRGRSVGTRRGDPRQGLRLHLIDTLRAAAPWQRVRQAARPRPGLQVRPQDFRVHRYQQRRETTTVFLVDASGSAALHRLAEAKGAVELMLAECYVRRDRVAVLAFRGKGAEVLLPPTRSLVRAKRSLAGLPGGGGTPLASGLLAAAEMTEALRRQGQSVVLVVLTDGRANVGRTGQPGREQAFKDALDAATVLAGQQLAALVVDTSPQPQALAEQLADRMQAAYLPLPHARSNDLSAAVLAAQRAQGGA</sequence>
<dbReference type="EC" id="6.6.1.1" evidence="3"/>
<dbReference type="RefSeq" id="WP_414859568.1">
    <property type="nucleotide sequence ID" value="NZ_CP180191.1"/>
</dbReference>
<evidence type="ECO:0000259" key="2">
    <source>
        <dbReference type="PROSITE" id="PS50234"/>
    </source>
</evidence>
<feature type="compositionally biased region" description="Pro residues" evidence="1">
    <location>
        <begin position="288"/>
        <end position="304"/>
    </location>
</feature>
<evidence type="ECO:0000313" key="4">
    <source>
        <dbReference type="Proteomes" id="UP001595556"/>
    </source>
</evidence>
<dbReference type="Gene3D" id="3.40.50.300">
    <property type="entry name" value="P-loop containing nucleotide triphosphate hydrolases"/>
    <property type="match status" value="1"/>
</dbReference>
<accession>A0ABV7H769</accession>
<organism evidence="3 4">
    <name type="scientific">Piscinibacterium candidicorallinum</name>
    <dbReference type="NCBI Taxonomy" id="1793872"/>
    <lineage>
        <taxon>Bacteria</taxon>
        <taxon>Pseudomonadati</taxon>
        <taxon>Pseudomonadota</taxon>
        <taxon>Betaproteobacteria</taxon>
        <taxon>Burkholderiales</taxon>
        <taxon>Piscinibacterium</taxon>
    </lineage>
</organism>
<dbReference type="PROSITE" id="PS50234">
    <property type="entry name" value="VWFA"/>
    <property type="match status" value="1"/>
</dbReference>
<dbReference type="Gene3D" id="1.10.8.80">
    <property type="entry name" value="Magnesium chelatase subunit I, C-Terminal domain"/>
    <property type="match status" value="1"/>
</dbReference>
<feature type="region of interest" description="Disordered" evidence="1">
    <location>
        <begin position="272"/>
        <end position="312"/>
    </location>
</feature>
<dbReference type="NCBIfam" id="NF009943">
    <property type="entry name" value="PRK13406.1"/>
    <property type="match status" value="1"/>
</dbReference>
<name>A0ABV7H769_9BURK</name>
<keyword evidence="4" id="KW-1185">Reference proteome</keyword>
<evidence type="ECO:0000256" key="1">
    <source>
        <dbReference type="SAM" id="MobiDB-lite"/>
    </source>
</evidence>
<dbReference type="Pfam" id="PF13519">
    <property type="entry name" value="VWA_2"/>
    <property type="match status" value="1"/>
</dbReference>
<dbReference type="Proteomes" id="UP001595556">
    <property type="component" value="Unassembled WGS sequence"/>
</dbReference>
<proteinExistence type="predicted"/>
<keyword evidence="3" id="KW-0436">Ligase</keyword>
<dbReference type="SUPFAM" id="SSF52540">
    <property type="entry name" value="P-loop containing nucleoside triphosphate hydrolases"/>
    <property type="match status" value="1"/>
</dbReference>
<dbReference type="InterPro" id="IPR041628">
    <property type="entry name" value="ChlI/MoxR_AAA_lid"/>
</dbReference>
<dbReference type="PANTHER" id="PTHR43473:SF2">
    <property type="entry name" value="MAGNESIUM-CHELATASE SUBUNIT CHLD, CHLOROPLASTIC"/>
    <property type="match status" value="1"/>
</dbReference>
<dbReference type="GO" id="GO:0016851">
    <property type="term" value="F:magnesium chelatase activity"/>
    <property type="evidence" value="ECO:0007669"/>
    <property type="project" value="UniProtKB-EC"/>
</dbReference>
<comment type="caution">
    <text evidence="3">The sequence shown here is derived from an EMBL/GenBank/DDBJ whole genome shotgun (WGS) entry which is preliminary data.</text>
</comment>
<protein>
    <submittedName>
        <fullName evidence="3">Magnesium chelatase subunit D</fullName>
        <ecNumber evidence="3">6.6.1.1</ecNumber>
    </submittedName>
</protein>
<dbReference type="InterPro" id="IPR002035">
    <property type="entry name" value="VWF_A"/>
</dbReference>
<dbReference type="Pfam" id="PF17863">
    <property type="entry name" value="AAA_lid_2"/>
    <property type="match status" value="1"/>
</dbReference>
<evidence type="ECO:0000313" key="3">
    <source>
        <dbReference type="EMBL" id="MFC3147980.1"/>
    </source>
</evidence>
<dbReference type="SUPFAM" id="SSF53300">
    <property type="entry name" value="vWA-like"/>
    <property type="match status" value="1"/>
</dbReference>
<reference evidence="4" key="1">
    <citation type="journal article" date="2019" name="Int. J. Syst. Evol. Microbiol.">
        <title>The Global Catalogue of Microorganisms (GCM) 10K type strain sequencing project: providing services to taxonomists for standard genome sequencing and annotation.</title>
        <authorList>
            <consortium name="The Broad Institute Genomics Platform"/>
            <consortium name="The Broad Institute Genome Sequencing Center for Infectious Disease"/>
            <person name="Wu L."/>
            <person name="Ma J."/>
        </authorList>
    </citation>
    <scope>NUCLEOTIDE SEQUENCE [LARGE SCALE GENOMIC DNA]</scope>
    <source>
        <strain evidence="4">KCTC 52168</strain>
    </source>
</reference>
<dbReference type="InterPro" id="IPR036465">
    <property type="entry name" value="vWFA_dom_sf"/>
</dbReference>
<gene>
    <name evidence="3" type="ORF">ACFOEN_10025</name>
</gene>